<keyword evidence="1" id="KW-0255">Endonuclease</keyword>
<keyword evidence="1" id="KW-0540">Nuclease</keyword>
<evidence type="ECO:0000313" key="1">
    <source>
        <dbReference type="EMBL" id="MCP2354283.1"/>
    </source>
</evidence>
<accession>A0A9X2GHL6</accession>
<reference evidence="1" key="1">
    <citation type="submission" date="2022-06" db="EMBL/GenBank/DDBJ databases">
        <title>Sequencing the genomes of 1000 actinobacteria strains.</title>
        <authorList>
            <person name="Klenk H.-P."/>
        </authorList>
    </citation>
    <scope>NUCLEOTIDE SEQUENCE</scope>
    <source>
        <strain evidence="1">DSM 46694</strain>
    </source>
</reference>
<evidence type="ECO:0000313" key="2">
    <source>
        <dbReference type="Proteomes" id="UP001139648"/>
    </source>
</evidence>
<keyword evidence="2" id="KW-1185">Reference proteome</keyword>
<dbReference type="AlphaFoldDB" id="A0A9X2GHL6"/>
<dbReference type="GO" id="GO:0004519">
    <property type="term" value="F:endonuclease activity"/>
    <property type="evidence" value="ECO:0007669"/>
    <property type="project" value="UniProtKB-KW"/>
</dbReference>
<proteinExistence type="predicted"/>
<name>A0A9X2GHL6_9ACTN</name>
<keyword evidence="1" id="KW-0378">Hydrolase</keyword>
<comment type="caution">
    <text evidence="1">The sequence shown here is derived from an EMBL/GenBank/DDBJ whole genome shotgun (WGS) entry which is preliminary data.</text>
</comment>
<sequence length="36" mass="4115">MVEHVRSVSPHRFTARIGIAPDEIVHEVTDWITDSI</sequence>
<dbReference type="Proteomes" id="UP001139648">
    <property type="component" value="Unassembled WGS sequence"/>
</dbReference>
<protein>
    <submittedName>
        <fullName evidence="1">mRNA-degrading endonuclease toxin of MazEF toxin-antitoxin module</fullName>
    </submittedName>
</protein>
<dbReference type="EMBL" id="JAMZEB010000002">
    <property type="protein sequence ID" value="MCP2354283.1"/>
    <property type="molecule type" value="Genomic_DNA"/>
</dbReference>
<gene>
    <name evidence="1" type="ORF">HD597_001303</name>
</gene>
<organism evidence="1 2">
    <name type="scientific">Nonomuraea thailandensis</name>
    <dbReference type="NCBI Taxonomy" id="1188745"/>
    <lineage>
        <taxon>Bacteria</taxon>
        <taxon>Bacillati</taxon>
        <taxon>Actinomycetota</taxon>
        <taxon>Actinomycetes</taxon>
        <taxon>Streptosporangiales</taxon>
        <taxon>Streptosporangiaceae</taxon>
        <taxon>Nonomuraea</taxon>
    </lineage>
</organism>